<feature type="non-terminal residue" evidence="2">
    <location>
        <position position="80"/>
    </location>
</feature>
<dbReference type="InterPro" id="IPR058788">
    <property type="entry name" value="ApnL_N"/>
</dbReference>
<evidence type="ECO:0000313" key="2">
    <source>
        <dbReference type="EMBL" id="EEN79928.1"/>
    </source>
</evidence>
<comment type="caution">
    <text evidence="2">The sequence shown here is derived from an EMBL/GenBank/DDBJ whole genome shotgun (WGS) entry which is preliminary data.</text>
</comment>
<name>C2JYF3_LACRM</name>
<evidence type="ECO:0000313" key="3">
    <source>
        <dbReference type="Proteomes" id="UP000004525"/>
    </source>
</evidence>
<sequence length="80" mass="8635">PSQPLFDIAALRQSANGVTADIVFSGEVFEMEDQRNWSDASFKTYCRPLSWPSPFWLRAGERVEQAISIALSGAAAGASG</sequence>
<dbReference type="Proteomes" id="UP000004525">
    <property type="component" value="Unassembled WGS sequence"/>
</dbReference>
<organism evidence="2 3">
    <name type="scientific">Lacticaseibacillus rhamnosus (strain LMS2-1)</name>
    <dbReference type="NCBI Taxonomy" id="525361"/>
    <lineage>
        <taxon>Bacteria</taxon>
        <taxon>Bacillati</taxon>
        <taxon>Bacillota</taxon>
        <taxon>Bacilli</taxon>
        <taxon>Lactobacillales</taxon>
        <taxon>Lactobacillaceae</taxon>
        <taxon>Lacticaseibacillus</taxon>
    </lineage>
</organism>
<dbReference type="EMBL" id="ACIZ01000081">
    <property type="protein sequence ID" value="EEN79928.1"/>
    <property type="molecule type" value="Genomic_DNA"/>
</dbReference>
<proteinExistence type="predicted"/>
<keyword evidence="3" id="KW-1185">Reference proteome</keyword>
<dbReference type="AlphaFoldDB" id="C2JYF3"/>
<gene>
    <name evidence="2" type="ORF">HMPREF0539_1938</name>
</gene>
<evidence type="ECO:0000259" key="1">
    <source>
        <dbReference type="Pfam" id="PF25837"/>
    </source>
</evidence>
<feature type="domain" description="D-apionate lactonase N-terminal" evidence="1">
    <location>
        <begin position="1"/>
        <end position="73"/>
    </location>
</feature>
<feature type="non-terminal residue" evidence="2">
    <location>
        <position position="1"/>
    </location>
</feature>
<accession>C2JYF3</accession>
<protein>
    <recommendedName>
        <fullName evidence="1">D-apionate lactonase N-terminal domain-containing protein</fullName>
    </recommendedName>
</protein>
<reference evidence="2" key="1">
    <citation type="submission" date="2009-01" db="EMBL/GenBank/DDBJ databases">
        <authorList>
            <person name="Qin X."/>
            <person name="Bachman B."/>
            <person name="Battles P."/>
            <person name="Bell A."/>
            <person name="Bess C."/>
            <person name="Bickham C."/>
            <person name="Chaboub L."/>
            <person name="Chen D."/>
            <person name="Coyle M."/>
            <person name="Deiros D.R."/>
            <person name="Dinh H."/>
            <person name="Forbes L."/>
            <person name="Fowler G."/>
            <person name="Francisco L."/>
            <person name="Fu Q."/>
            <person name="Gubbala S."/>
            <person name="Hale W."/>
            <person name="Han Y."/>
            <person name="Hemphill L."/>
            <person name="Highlander S.K."/>
            <person name="Hirani K."/>
            <person name="Hogues M."/>
            <person name="Jackson L."/>
            <person name="Jakkamsetti A."/>
            <person name="Javaid M."/>
            <person name="Jiang H."/>
            <person name="Korchina V."/>
            <person name="Kovar C."/>
            <person name="Lara F."/>
            <person name="Lee S."/>
            <person name="Mata R."/>
            <person name="Mathew T."/>
            <person name="Moen C."/>
            <person name="Morales K."/>
            <person name="Munidasa M."/>
            <person name="Nazareth L."/>
            <person name="Ngo R."/>
            <person name="Nguyen L."/>
            <person name="Okwuonu G."/>
            <person name="Ongeri F."/>
            <person name="Patil S."/>
            <person name="Petrosino J."/>
            <person name="Pham C."/>
            <person name="Pham P."/>
            <person name="Pu L.-L."/>
            <person name="Puazo M."/>
            <person name="Raj R."/>
            <person name="Reid J."/>
            <person name="Rouhana J."/>
            <person name="Saada N."/>
            <person name="Shang Y."/>
            <person name="Simmons D."/>
            <person name="Thornton R."/>
            <person name="Warren J."/>
            <person name="Weissenberger G."/>
            <person name="Zhang J."/>
            <person name="Zhang L."/>
            <person name="Zhou C."/>
            <person name="Zhu D."/>
            <person name="Muzny D."/>
            <person name="Worley K."/>
            <person name="Gibbs R."/>
        </authorList>
    </citation>
    <scope>NUCLEOTIDE SEQUENCE [LARGE SCALE GENOMIC DNA]</scope>
    <source>
        <strain evidence="2">LMS2-1</strain>
    </source>
</reference>
<dbReference type="Pfam" id="PF25837">
    <property type="entry name" value="Apionate_lact_N"/>
    <property type="match status" value="1"/>
</dbReference>
<dbReference type="HOGENOM" id="CLU_2595571_0_0_9"/>
<dbReference type="RefSeq" id="WP_005693458.1">
    <property type="nucleotide sequence ID" value="NZ_GG692999.1"/>
</dbReference>